<evidence type="ECO:0000256" key="2">
    <source>
        <dbReference type="SAM" id="Phobius"/>
    </source>
</evidence>
<dbReference type="EMBL" id="CAUJNA010000001">
    <property type="protein sequence ID" value="CAJ1370105.1"/>
    <property type="molecule type" value="Genomic_DNA"/>
</dbReference>
<name>A0AA36HK83_9DINO</name>
<keyword evidence="2" id="KW-0812">Transmembrane</keyword>
<protein>
    <recommendedName>
        <fullName evidence="5">Transmembrane protein</fullName>
    </recommendedName>
</protein>
<evidence type="ECO:0000313" key="4">
    <source>
        <dbReference type="Proteomes" id="UP001178507"/>
    </source>
</evidence>
<accession>A0AA36HK83</accession>
<reference evidence="3" key="1">
    <citation type="submission" date="2023-08" db="EMBL/GenBank/DDBJ databases">
        <authorList>
            <person name="Chen Y."/>
            <person name="Shah S."/>
            <person name="Dougan E. K."/>
            <person name="Thang M."/>
            <person name="Chan C."/>
        </authorList>
    </citation>
    <scope>NUCLEOTIDE SEQUENCE</scope>
</reference>
<evidence type="ECO:0000313" key="3">
    <source>
        <dbReference type="EMBL" id="CAJ1370105.1"/>
    </source>
</evidence>
<proteinExistence type="predicted"/>
<dbReference type="Proteomes" id="UP001178507">
    <property type="component" value="Unassembled WGS sequence"/>
</dbReference>
<feature type="compositionally biased region" description="Low complexity" evidence="1">
    <location>
        <begin position="1"/>
        <end position="17"/>
    </location>
</feature>
<keyword evidence="4" id="KW-1185">Reference proteome</keyword>
<keyword evidence="2" id="KW-0472">Membrane</keyword>
<feature type="region of interest" description="Disordered" evidence="1">
    <location>
        <begin position="1"/>
        <end position="24"/>
    </location>
</feature>
<keyword evidence="2" id="KW-1133">Transmembrane helix</keyword>
<feature type="transmembrane region" description="Helical" evidence="2">
    <location>
        <begin position="348"/>
        <end position="365"/>
    </location>
</feature>
<evidence type="ECO:0000256" key="1">
    <source>
        <dbReference type="SAM" id="MobiDB-lite"/>
    </source>
</evidence>
<dbReference type="AlphaFoldDB" id="A0AA36HK83"/>
<gene>
    <name evidence="3" type="ORF">EVOR1521_LOCUS750</name>
</gene>
<organism evidence="3 4">
    <name type="scientific">Effrenium voratum</name>
    <dbReference type="NCBI Taxonomy" id="2562239"/>
    <lineage>
        <taxon>Eukaryota</taxon>
        <taxon>Sar</taxon>
        <taxon>Alveolata</taxon>
        <taxon>Dinophyceae</taxon>
        <taxon>Suessiales</taxon>
        <taxon>Symbiodiniaceae</taxon>
        <taxon>Effrenium</taxon>
    </lineage>
</organism>
<sequence length="411" mass="45686">MEPSRSNSESSNPQASAKESWRAWSGRDAGSEAYKFGDFSRGLFSQMKAGVLDLKQKANDTALSLKEEHEQRAVEYVRGLAAEDEEVAEISQNALEVKETTSAERFWADLRKDAHTDHDQTNEDLDSEEFCGALRVEVVQLGSEGRPLAKADKKALKPILLLSLHNKRSGGLKESQSCAFQVRHVVGADLGVYTYDRAGSKFDIGMEDASFCGGCAVPLTAILERDAQSTLKSSFSQTRFEARVVLNLLPLALVRSGRKLEPGEVTGAKRPQEELGTVTLKLSLELKQSPAQLYFQPFRGELPATVIRGHVSDPFSVIRAAGLAIARISFALKMDQWKAAMDEMREGMLSPVLILWWTYLVLVTPVWTWPLLFNLFLGLFAWALQRVAQQRTCEERRRLYADEGAANKEGT</sequence>
<evidence type="ECO:0008006" key="5">
    <source>
        <dbReference type="Google" id="ProtNLM"/>
    </source>
</evidence>
<comment type="caution">
    <text evidence="3">The sequence shown here is derived from an EMBL/GenBank/DDBJ whole genome shotgun (WGS) entry which is preliminary data.</text>
</comment>